<evidence type="ECO:0000256" key="2">
    <source>
        <dbReference type="SAM" id="MobiDB-lite"/>
    </source>
</evidence>
<keyword evidence="5" id="KW-1185">Reference proteome</keyword>
<dbReference type="PROSITE" id="PS50157">
    <property type="entry name" value="ZINC_FINGER_C2H2_2"/>
    <property type="match status" value="1"/>
</dbReference>
<accession>A0AAV3PT20</accession>
<dbReference type="InterPro" id="IPR013087">
    <property type="entry name" value="Znf_C2H2_type"/>
</dbReference>
<dbReference type="SUPFAM" id="SSF57667">
    <property type="entry name" value="beta-beta-alpha zinc fingers"/>
    <property type="match status" value="1"/>
</dbReference>
<dbReference type="Proteomes" id="UP001454036">
    <property type="component" value="Unassembled WGS sequence"/>
</dbReference>
<dbReference type="PANTHER" id="PTHR47593">
    <property type="entry name" value="ZINC FINGER PROTEIN 4-LIKE"/>
    <property type="match status" value="1"/>
</dbReference>
<evidence type="ECO:0000313" key="5">
    <source>
        <dbReference type="Proteomes" id="UP001454036"/>
    </source>
</evidence>
<keyword evidence="1" id="KW-0863">Zinc-finger</keyword>
<dbReference type="InterPro" id="IPR053266">
    <property type="entry name" value="Zinc_finger_protein_7"/>
</dbReference>
<evidence type="ECO:0000313" key="4">
    <source>
        <dbReference type="EMBL" id="GAA0153861.1"/>
    </source>
</evidence>
<name>A0AAV3PT20_LITER</name>
<dbReference type="InterPro" id="IPR036236">
    <property type="entry name" value="Znf_C2H2_sf"/>
</dbReference>
<keyword evidence="1" id="KW-0862">Zinc</keyword>
<organism evidence="4 5">
    <name type="scientific">Lithospermum erythrorhizon</name>
    <name type="common">Purple gromwell</name>
    <name type="synonym">Lithospermum officinale var. erythrorhizon</name>
    <dbReference type="NCBI Taxonomy" id="34254"/>
    <lineage>
        <taxon>Eukaryota</taxon>
        <taxon>Viridiplantae</taxon>
        <taxon>Streptophyta</taxon>
        <taxon>Embryophyta</taxon>
        <taxon>Tracheophyta</taxon>
        <taxon>Spermatophyta</taxon>
        <taxon>Magnoliopsida</taxon>
        <taxon>eudicotyledons</taxon>
        <taxon>Gunneridae</taxon>
        <taxon>Pentapetalae</taxon>
        <taxon>asterids</taxon>
        <taxon>lamiids</taxon>
        <taxon>Boraginales</taxon>
        <taxon>Boraginaceae</taxon>
        <taxon>Boraginoideae</taxon>
        <taxon>Lithospermeae</taxon>
        <taxon>Lithospermum</taxon>
    </lineage>
</organism>
<gene>
    <name evidence="4" type="ORF">LIER_11998</name>
</gene>
<reference evidence="4 5" key="1">
    <citation type="submission" date="2024-01" db="EMBL/GenBank/DDBJ databases">
        <title>The complete chloroplast genome sequence of Lithospermum erythrorhizon: insights into the phylogenetic relationship among Boraginaceae species and the maternal lineages of purple gromwells.</title>
        <authorList>
            <person name="Okada T."/>
            <person name="Watanabe K."/>
        </authorList>
    </citation>
    <scope>NUCLEOTIDE SEQUENCE [LARGE SCALE GENOMIC DNA]</scope>
</reference>
<dbReference type="PROSITE" id="PS00028">
    <property type="entry name" value="ZINC_FINGER_C2H2_1"/>
    <property type="match status" value="1"/>
</dbReference>
<dbReference type="Gene3D" id="3.30.160.60">
    <property type="entry name" value="Classic Zinc Finger"/>
    <property type="match status" value="1"/>
</dbReference>
<dbReference type="PANTHER" id="PTHR47593:SF8">
    <property type="entry name" value="OS12G0581900 PROTEIN"/>
    <property type="match status" value="1"/>
</dbReference>
<sequence>MMNNIQDNHQEIPLNSGDWLSLCSNPTNRLKNSSSMEPKSTRANKIFSCNYCMRKFYNSQALGGHQNAHKKERGVVRQYQTHKIMMIRSLGVHPHSIVSNSSSRDNYGSSTRGRFNEIMNNSSVRINKEEATDQAWPGSFRLDHPEMRQEDQPNASTKLDLNLKL</sequence>
<keyword evidence="1" id="KW-0479">Metal-binding</keyword>
<protein>
    <recommendedName>
        <fullName evidence="3">C2H2-type domain-containing protein</fullName>
    </recommendedName>
</protein>
<evidence type="ECO:0000256" key="1">
    <source>
        <dbReference type="PROSITE-ProRule" id="PRU00042"/>
    </source>
</evidence>
<feature type="domain" description="C2H2-type" evidence="3">
    <location>
        <begin position="47"/>
        <end position="74"/>
    </location>
</feature>
<dbReference type="GO" id="GO:0008270">
    <property type="term" value="F:zinc ion binding"/>
    <property type="evidence" value="ECO:0007669"/>
    <property type="project" value="UniProtKB-KW"/>
</dbReference>
<feature type="region of interest" description="Disordered" evidence="2">
    <location>
        <begin position="121"/>
        <end position="165"/>
    </location>
</feature>
<dbReference type="AlphaFoldDB" id="A0AAV3PT20"/>
<dbReference type="EMBL" id="BAABME010002270">
    <property type="protein sequence ID" value="GAA0153861.1"/>
    <property type="molecule type" value="Genomic_DNA"/>
</dbReference>
<feature type="compositionally biased region" description="Basic and acidic residues" evidence="2">
    <location>
        <begin position="141"/>
        <end position="151"/>
    </location>
</feature>
<evidence type="ECO:0000259" key="3">
    <source>
        <dbReference type="PROSITE" id="PS50157"/>
    </source>
</evidence>
<comment type="caution">
    <text evidence="4">The sequence shown here is derived from an EMBL/GenBank/DDBJ whole genome shotgun (WGS) entry which is preliminary data.</text>
</comment>
<proteinExistence type="predicted"/>